<organism evidence="5 6">
    <name type="scientific">Caenorhabditis angaria</name>
    <dbReference type="NCBI Taxonomy" id="860376"/>
    <lineage>
        <taxon>Eukaryota</taxon>
        <taxon>Metazoa</taxon>
        <taxon>Ecdysozoa</taxon>
        <taxon>Nematoda</taxon>
        <taxon>Chromadorea</taxon>
        <taxon>Rhabditida</taxon>
        <taxon>Rhabditina</taxon>
        <taxon>Rhabditomorpha</taxon>
        <taxon>Rhabditoidea</taxon>
        <taxon>Rhabditidae</taxon>
        <taxon>Peloderinae</taxon>
        <taxon>Caenorhabditis</taxon>
    </lineage>
</organism>
<dbReference type="SUPFAM" id="SSF54236">
    <property type="entry name" value="Ubiquitin-like"/>
    <property type="match status" value="1"/>
</dbReference>
<comment type="caution">
    <text evidence="5">The sequence shown here is derived from an EMBL/GenBank/DDBJ whole genome shotgun (WGS) entry which is preliminary data.</text>
</comment>
<protein>
    <recommendedName>
        <fullName evidence="4">Ras-associating domain-containing protein</fullName>
    </recommendedName>
</protein>
<dbReference type="Proteomes" id="UP001152747">
    <property type="component" value="Unassembled WGS sequence"/>
</dbReference>
<keyword evidence="1" id="KW-0175">Coiled coil</keyword>
<feature type="compositionally biased region" description="Low complexity" evidence="2">
    <location>
        <begin position="570"/>
        <end position="587"/>
    </location>
</feature>
<dbReference type="Gene3D" id="3.10.20.90">
    <property type="entry name" value="Phosphatidylinositol 3-kinase Catalytic Subunit, Chain A, domain 1"/>
    <property type="match status" value="1"/>
</dbReference>
<proteinExistence type="predicted"/>
<keyword evidence="3" id="KW-1133">Transmembrane helix</keyword>
<evidence type="ECO:0000256" key="3">
    <source>
        <dbReference type="SAM" id="Phobius"/>
    </source>
</evidence>
<dbReference type="PANTHER" id="PTHR15286">
    <property type="entry name" value="RAS-ASSOCIATING DOMAIN CONTAINING PROTEIN"/>
    <property type="match status" value="1"/>
</dbReference>
<keyword evidence="6" id="KW-1185">Reference proteome</keyword>
<reference evidence="5" key="1">
    <citation type="submission" date="2022-11" db="EMBL/GenBank/DDBJ databases">
        <authorList>
            <person name="Kikuchi T."/>
        </authorList>
    </citation>
    <scope>NUCLEOTIDE SEQUENCE</scope>
    <source>
        <strain evidence="5">PS1010</strain>
    </source>
</reference>
<evidence type="ECO:0000313" key="5">
    <source>
        <dbReference type="EMBL" id="CAI5455448.1"/>
    </source>
</evidence>
<dbReference type="InterPro" id="IPR000159">
    <property type="entry name" value="RA_dom"/>
</dbReference>
<evidence type="ECO:0000256" key="2">
    <source>
        <dbReference type="SAM" id="MobiDB-lite"/>
    </source>
</evidence>
<accession>A0A9P1J215</accession>
<dbReference type="InterPro" id="IPR033593">
    <property type="entry name" value="N-RASSF"/>
</dbReference>
<keyword evidence="3" id="KW-0472">Membrane</keyword>
<feature type="region of interest" description="Disordered" evidence="2">
    <location>
        <begin position="558"/>
        <end position="619"/>
    </location>
</feature>
<feature type="compositionally biased region" description="Polar residues" evidence="2">
    <location>
        <begin position="751"/>
        <end position="773"/>
    </location>
</feature>
<feature type="domain" description="Ras-associating" evidence="4">
    <location>
        <begin position="455"/>
        <end position="528"/>
    </location>
</feature>
<evidence type="ECO:0000256" key="1">
    <source>
        <dbReference type="SAM" id="Coils"/>
    </source>
</evidence>
<dbReference type="GO" id="GO:0007165">
    <property type="term" value="P:signal transduction"/>
    <property type="evidence" value="ECO:0007669"/>
    <property type="project" value="InterPro"/>
</dbReference>
<dbReference type="CDD" id="cd16123">
    <property type="entry name" value="RA_RASSF7_like"/>
    <property type="match status" value="1"/>
</dbReference>
<feature type="compositionally biased region" description="Low complexity" evidence="2">
    <location>
        <begin position="599"/>
        <end position="608"/>
    </location>
</feature>
<name>A0A9P1J215_9PELO</name>
<dbReference type="EMBL" id="CANHGI010000006">
    <property type="protein sequence ID" value="CAI5455448.1"/>
    <property type="molecule type" value="Genomic_DNA"/>
</dbReference>
<feature type="coiled-coil region" evidence="1">
    <location>
        <begin position="657"/>
        <end position="684"/>
    </location>
</feature>
<feature type="region of interest" description="Disordered" evidence="2">
    <location>
        <begin position="382"/>
        <end position="402"/>
    </location>
</feature>
<keyword evidence="3" id="KW-0812">Transmembrane</keyword>
<gene>
    <name evidence="5" type="ORF">CAMP_LOCUS18085</name>
</gene>
<sequence>MRLFDNYTLTIEKELIFLLDTDPENAIIDNMARFLAVTTCFTTFFYYKKTRNDWVMNRYPLIKISSLQLAIVLIIPSFMSILTFIFVILMFLTAIKIYISMIWIGTIAIKIGMVMSLYFNFDENHILYQYLFKNSDVNGPIIAIFCSILYFISFWNLYKQREEKLWISPEFAFVYEGAPTLISRGFLLYQFSINQNSFAWQPYEFRYIIIANGWVQLTNVIPFRTITKLFENAKLYVSRNNMCEPGETKEAWRRRIHSRLNAISYRLDIIDREKRNNVSASEFGSNVHVSQFPVRNVNDLSSQNNFSRGTHKVTDWVINQTFQQNPTDSELPIKEELLQSDESNNVAGLFPVKQECEEYANADNLNIIPTQFIKTEEAGPSGINTKEDPHMRPPSPASSGCTTMGVRFYSKNSCELDQRRIKTVRRFRRLKTRQEHNDRLRRLRLLSFFVGLMELKVSIDGLERSVSGVSETTTCSQIIYALAHATSQRGRFVMVEKYRNVERRLAPNDRPLETLKKWKEHATNVTFQMLRVDNNDQVCNRVEEPLENQFMIRQNASTSSVVTLPGRSSGQQQQKQQQQIEDGNGQQRSTSSLPAYSIGGVTSTTGTLGRRRPPPPDYKSVMEQKAATANSSIMSKSMYANPSDLNIQNLDIYESSCKEEMTEYIAYEEELRQLLKQQNNLRTILQPMIAANWPQKYQQEVKKSHKLRASIEATKEAIDKTKSDIFQIESKEQELIQKIQQFQREEEMENPSDNSDFLETSIDLTTSPPKVVA</sequence>
<feature type="compositionally biased region" description="Polar residues" evidence="2">
    <location>
        <begin position="558"/>
        <end position="569"/>
    </location>
</feature>
<dbReference type="InterPro" id="IPR029071">
    <property type="entry name" value="Ubiquitin-like_domsf"/>
</dbReference>
<dbReference type="AlphaFoldDB" id="A0A9P1J215"/>
<evidence type="ECO:0000259" key="4">
    <source>
        <dbReference type="Pfam" id="PF00788"/>
    </source>
</evidence>
<dbReference type="Pfam" id="PF00788">
    <property type="entry name" value="RA"/>
    <property type="match status" value="1"/>
</dbReference>
<evidence type="ECO:0000313" key="6">
    <source>
        <dbReference type="Proteomes" id="UP001152747"/>
    </source>
</evidence>
<feature type="transmembrane region" description="Helical" evidence="3">
    <location>
        <begin position="67"/>
        <end position="91"/>
    </location>
</feature>
<dbReference type="OrthoDB" id="10051571at2759"/>
<feature type="region of interest" description="Disordered" evidence="2">
    <location>
        <begin position="743"/>
        <end position="773"/>
    </location>
</feature>
<feature type="transmembrane region" description="Helical" evidence="3">
    <location>
        <begin position="140"/>
        <end position="158"/>
    </location>
</feature>
<feature type="transmembrane region" description="Helical" evidence="3">
    <location>
        <begin position="97"/>
        <end position="119"/>
    </location>
</feature>
<dbReference type="PANTHER" id="PTHR15286:SF6">
    <property type="entry name" value="GH01133P"/>
    <property type="match status" value="1"/>
</dbReference>